<dbReference type="OrthoDB" id="4226885at2759"/>
<evidence type="ECO:0000256" key="2">
    <source>
        <dbReference type="SAM" id="Phobius"/>
    </source>
</evidence>
<proteinExistence type="predicted"/>
<evidence type="ECO:0000256" key="1">
    <source>
        <dbReference type="SAM" id="MobiDB-lite"/>
    </source>
</evidence>
<organism evidence="3 4">
    <name type="scientific">Aspergillus leporis</name>
    <dbReference type="NCBI Taxonomy" id="41062"/>
    <lineage>
        <taxon>Eukaryota</taxon>
        <taxon>Fungi</taxon>
        <taxon>Dikarya</taxon>
        <taxon>Ascomycota</taxon>
        <taxon>Pezizomycotina</taxon>
        <taxon>Eurotiomycetes</taxon>
        <taxon>Eurotiomycetidae</taxon>
        <taxon>Eurotiales</taxon>
        <taxon>Aspergillaceae</taxon>
        <taxon>Aspergillus</taxon>
        <taxon>Aspergillus subgen. Circumdati</taxon>
    </lineage>
</organism>
<gene>
    <name evidence="3" type="ORF">BDV29DRAFT_162076</name>
</gene>
<feature type="transmembrane region" description="Helical" evidence="2">
    <location>
        <begin position="54"/>
        <end position="76"/>
    </location>
</feature>
<feature type="region of interest" description="Disordered" evidence="1">
    <location>
        <begin position="311"/>
        <end position="337"/>
    </location>
</feature>
<feature type="compositionally biased region" description="Polar residues" evidence="1">
    <location>
        <begin position="374"/>
        <end position="392"/>
    </location>
</feature>
<feature type="transmembrane region" description="Helical" evidence="2">
    <location>
        <begin position="21"/>
        <end position="42"/>
    </location>
</feature>
<dbReference type="Proteomes" id="UP000326565">
    <property type="component" value="Unassembled WGS sequence"/>
</dbReference>
<evidence type="ECO:0000313" key="4">
    <source>
        <dbReference type="Proteomes" id="UP000326565"/>
    </source>
</evidence>
<dbReference type="EMBL" id="ML732373">
    <property type="protein sequence ID" value="KAB8068785.1"/>
    <property type="molecule type" value="Genomic_DNA"/>
</dbReference>
<reference evidence="3 4" key="1">
    <citation type="submission" date="2019-04" db="EMBL/GenBank/DDBJ databases">
        <title>Friends and foes A comparative genomics study of 23 Aspergillus species from section Flavi.</title>
        <authorList>
            <consortium name="DOE Joint Genome Institute"/>
            <person name="Kjaerbolling I."/>
            <person name="Vesth T."/>
            <person name="Frisvad J.C."/>
            <person name="Nybo J.L."/>
            <person name="Theobald S."/>
            <person name="Kildgaard S."/>
            <person name="Isbrandt T."/>
            <person name="Kuo A."/>
            <person name="Sato A."/>
            <person name="Lyhne E.K."/>
            <person name="Kogle M.E."/>
            <person name="Wiebenga A."/>
            <person name="Kun R.S."/>
            <person name="Lubbers R.J."/>
            <person name="Makela M.R."/>
            <person name="Barry K."/>
            <person name="Chovatia M."/>
            <person name="Clum A."/>
            <person name="Daum C."/>
            <person name="Haridas S."/>
            <person name="He G."/>
            <person name="LaButti K."/>
            <person name="Lipzen A."/>
            <person name="Mondo S."/>
            <person name="Riley R."/>
            <person name="Salamov A."/>
            <person name="Simmons B.A."/>
            <person name="Magnuson J.K."/>
            <person name="Henrissat B."/>
            <person name="Mortensen U.H."/>
            <person name="Larsen T.O."/>
            <person name="Devries R.P."/>
            <person name="Grigoriev I.V."/>
            <person name="Machida M."/>
            <person name="Baker S.E."/>
            <person name="Andersen M.R."/>
        </authorList>
    </citation>
    <scope>NUCLEOTIDE SEQUENCE [LARGE SCALE GENOMIC DNA]</scope>
    <source>
        <strain evidence="3 4">CBS 151.66</strain>
    </source>
</reference>
<feature type="compositionally biased region" description="Basic residues" evidence="1">
    <location>
        <begin position="524"/>
        <end position="533"/>
    </location>
</feature>
<feature type="transmembrane region" description="Helical" evidence="2">
    <location>
        <begin position="97"/>
        <end position="120"/>
    </location>
</feature>
<keyword evidence="2" id="KW-0812">Transmembrane</keyword>
<dbReference type="AlphaFoldDB" id="A0A5N5WLV6"/>
<feature type="region of interest" description="Disordered" evidence="1">
    <location>
        <begin position="364"/>
        <end position="455"/>
    </location>
</feature>
<name>A0A5N5WLV6_9EURO</name>
<feature type="compositionally biased region" description="Polar residues" evidence="1">
    <location>
        <begin position="413"/>
        <end position="430"/>
    </location>
</feature>
<sequence>MANGSMPATKGGSWTKVAIFISLYFLLLESVIEWALVLYLFVNRQVDTKMTPSLILALTASFFTVPLVALHSLLAWQYNKVLGFRAQKAMLRVACTYLLRLTVIIWLAASVAGLVVVSQQASCLSDTVKGSFWNVGVSCALHRAAVIASIVSFITACLYFCSRELCERPYDVSLLGVYKPHQSVCDGSIFSKSSIESDTLKDGILYLCPGQNATYGTRDPYWPSSTDDAFEKSTIPNIQHPTPIYQRQRLGLDVNTDTENAELLSGTTLNHNDTLTRISPGASFSTDLYSISRTPTFGTSRTINEQHMQAPVAELPSRHEESSKSSHKRQKSSLSSLRKYLPKTFPISLPLSADPQIRALADSNAPRDVEKQMEQCTPSKNSASGQQLVSSSGEKEVVASTPLDPEPHRSPKAQVSTSTLPRSISASSSDAPEVVPPAPLNMHRSNTSHTAPIPRTIHRHRPSYTIVPPNPLTWHPVNRATSHRASVVQPDSQVHQNTRPKERRQSQPYQFEQSHVPRYTRSYHQPHSRHSYRGRYEPRRLSSQSRRNDVEIHYSSTRRPRSSTCGGLGSSGTLDCIRESGASVDETRDLISDTNTYRGANRTSMAGY</sequence>
<feature type="compositionally biased region" description="Basic and acidic residues" evidence="1">
    <location>
        <begin position="534"/>
        <end position="552"/>
    </location>
</feature>
<evidence type="ECO:0000313" key="3">
    <source>
        <dbReference type="EMBL" id="KAB8068785.1"/>
    </source>
</evidence>
<keyword evidence="2" id="KW-0472">Membrane</keyword>
<keyword evidence="2" id="KW-1133">Transmembrane helix</keyword>
<keyword evidence="4" id="KW-1185">Reference proteome</keyword>
<feature type="transmembrane region" description="Helical" evidence="2">
    <location>
        <begin position="140"/>
        <end position="161"/>
    </location>
</feature>
<feature type="region of interest" description="Disordered" evidence="1">
    <location>
        <begin position="481"/>
        <end position="569"/>
    </location>
</feature>
<accession>A0A5N5WLV6</accession>
<protein>
    <submittedName>
        <fullName evidence="3">Uncharacterized protein</fullName>
    </submittedName>
</protein>
<feature type="compositionally biased region" description="Polar residues" evidence="1">
    <location>
        <begin position="481"/>
        <end position="497"/>
    </location>
</feature>